<evidence type="ECO:0000259" key="2">
    <source>
        <dbReference type="Pfam" id="PF01182"/>
    </source>
</evidence>
<evidence type="ECO:0000256" key="1">
    <source>
        <dbReference type="ARBA" id="ARBA00004921"/>
    </source>
</evidence>
<comment type="pathway">
    <text evidence="1">Carbohydrate degradation.</text>
</comment>
<dbReference type="GO" id="GO:0005975">
    <property type="term" value="P:carbohydrate metabolic process"/>
    <property type="evidence" value="ECO:0007669"/>
    <property type="project" value="InterPro"/>
</dbReference>
<sequence>MPLTRIIRRTPDELASAAADLIATQVHSAIEKTGECVIAVGGGTTPVATYRELAARDIDWARVVFVQTDERMNSEPTDRSAGAIEAALGLSDPGHRATWYPIRLSCTSHTTAAAYDELLTRVRAVGGPDIAVLGLGTDGHTASIFDHSRPEGTCQRVIATTYHGEQRVSLGLAYLRAVPTRILLATGTSKSAALAAILNPAPDAAPASAAVVLGQDGYVLADAAAHLGQV</sequence>
<dbReference type="EMBL" id="SNXK01000018">
    <property type="protein sequence ID" value="TDP28229.1"/>
    <property type="molecule type" value="Genomic_DNA"/>
</dbReference>
<organism evidence="3 4">
    <name type="scientific">Nocardia ignorata</name>
    <dbReference type="NCBI Taxonomy" id="145285"/>
    <lineage>
        <taxon>Bacteria</taxon>
        <taxon>Bacillati</taxon>
        <taxon>Actinomycetota</taxon>
        <taxon>Actinomycetes</taxon>
        <taxon>Mycobacteriales</taxon>
        <taxon>Nocardiaceae</taxon>
        <taxon>Nocardia</taxon>
    </lineage>
</organism>
<dbReference type="InterPro" id="IPR006148">
    <property type="entry name" value="Glc/Gal-6P_isomerase"/>
</dbReference>
<dbReference type="Gene3D" id="3.40.50.1360">
    <property type="match status" value="1"/>
</dbReference>
<dbReference type="RefSeq" id="WP_067498918.1">
    <property type="nucleotide sequence ID" value="NZ_SNXK01000018.1"/>
</dbReference>
<gene>
    <name evidence="3" type="ORF">DFR75_11815</name>
</gene>
<dbReference type="AlphaFoldDB" id="A0A4R6NY87"/>
<reference evidence="3 4" key="1">
    <citation type="submission" date="2019-03" db="EMBL/GenBank/DDBJ databases">
        <title>Genomic Encyclopedia of Type Strains, Phase IV (KMG-IV): sequencing the most valuable type-strain genomes for metagenomic binning, comparative biology and taxonomic classification.</title>
        <authorList>
            <person name="Goeker M."/>
        </authorList>
    </citation>
    <scope>NUCLEOTIDE SEQUENCE [LARGE SCALE GENOMIC DNA]</scope>
    <source>
        <strain evidence="3 4">DSM 44496</strain>
    </source>
</reference>
<keyword evidence="4" id="KW-1185">Reference proteome</keyword>
<comment type="caution">
    <text evidence="3">The sequence shown here is derived from an EMBL/GenBank/DDBJ whole genome shotgun (WGS) entry which is preliminary data.</text>
</comment>
<proteinExistence type="predicted"/>
<dbReference type="InterPro" id="IPR037171">
    <property type="entry name" value="NagB/RpiA_transferase-like"/>
</dbReference>
<accession>A0A4R6NY87</accession>
<dbReference type="InterPro" id="IPR039104">
    <property type="entry name" value="6PGL"/>
</dbReference>
<dbReference type="Pfam" id="PF01182">
    <property type="entry name" value="Glucosamine_iso"/>
    <property type="match status" value="1"/>
</dbReference>
<dbReference type="Proteomes" id="UP000295087">
    <property type="component" value="Unassembled WGS sequence"/>
</dbReference>
<feature type="domain" description="Glucosamine/galactosamine-6-phosphate isomerase" evidence="2">
    <location>
        <begin position="10"/>
        <end position="210"/>
    </location>
</feature>
<protein>
    <submittedName>
        <fullName evidence="3">6-phosphogluconolactonase</fullName>
    </submittedName>
</protein>
<dbReference type="PANTHER" id="PTHR11054:SF0">
    <property type="entry name" value="6-PHOSPHOGLUCONOLACTONASE"/>
    <property type="match status" value="1"/>
</dbReference>
<dbReference type="PANTHER" id="PTHR11054">
    <property type="entry name" value="6-PHOSPHOGLUCONOLACTONASE"/>
    <property type="match status" value="1"/>
</dbReference>
<evidence type="ECO:0000313" key="4">
    <source>
        <dbReference type="Proteomes" id="UP000295087"/>
    </source>
</evidence>
<name>A0A4R6NY87_NOCIG</name>
<dbReference type="SUPFAM" id="SSF100950">
    <property type="entry name" value="NagB/RpiA/CoA transferase-like"/>
    <property type="match status" value="1"/>
</dbReference>
<evidence type="ECO:0000313" key="3">
    <source>
        <dbReference type="EMBL" id="TDP28229.1"/>
    </source>
</evidence>